<proteinExistence type="predicted"/>
<dbReference type="Gene3D" id="3.40.390.10">
    <property type="entry name" value="Collagenase (Catalytic Domain)"/>
    <property type="match status" value="1"/>
</dbReference>
<gene>
    <name evidence="1" type="ORF">D5H75_34450</name>
</gene>
<dbReference type="InterPro" id="IPR024079">
    <property type="entry name" value="MetalloPept_cat_dom_sf"/>
</dbReference>
<dbReference type="AlphaFoldDB" id="A0A3A4A5B2"/>
<keyword evidence="2" id="KW-1185">Reference proteome</keyword>
<reference evidence="1 2" key="1">
    <citation type="submission" date="2018-09" db="EMBL/GenBank/DDBJ databases">
        <title>YIM 75507 draft genome.</title>
        <authorList>
            <person name="Tang S."/>
            <person name="Feng Y."/>
        </authorList>
    </citation>
    <scope>NUCLEOTIDE SEQUENCE [LARGE SCALE GENOMIC DNA]</scope>
    <source>
        <strain evidence="1 2">YIM 75507</strain>
    </source>
</reference>
<accession>A0A3A4A5B2</accession>
<dbReference type="EMBL" id="QZEY01000020">
    <property type="protein sequence ID" value="RJL23071.1"/>
    <property type="molecule type" value="Genomic_DNA"/>
</dbReference>
<dbReference type="Gene3D" id="2.120.10.10">
    <property type="match status" value="1"/>
</dbReference>
<dbReference type="Proteomes" id="UP000265768">
    <property type="component" value="Unassembled WGS sequence"/>
</dbReference>
<evidence type="ECO:0000313" key="1">
    <source>
        <dbReference type="EMBL" id="RJL23071.1"/>
    </source>
</evidence>
<name>A0A3A4A5B2_9ACTN</name>
<protein>
    <submittedName>
        <fullName evidence="1">Exo-alpha-sialidase</fullName>
    </submittedName>
</protein>
<organism evidence="1 2">
    <name type="scientific">Bailinhaonella thermotolerans</name>
    <dbReference type="NCBI Taxonomy" id="1070861"/>
    <lineage>
        <taxon>Bacteria</taxon>
        <taxon>Bacillati</taxon>
        <taxon>Actinomycetota</taxon>
        <taxon>Actinomycetes</taxon>
        <taxon>Streptosporangiales</taxon>
        <taxon>Streptosporangiaceae</taxon>
        <taxon>Bailinhaonella</taxon>
    </lineage>
</organism>
<dbReference type="CDD" id="cd15482">
    <property type="entry name" value="Sialidase_non-viral"/>
    <property type="match status" value="1"/>
</dbReference>
<dbReference type="SUPFAM" id="SSF50939">
    <property type="entry name" value="Sialidases"/>
    <property type="match status" value="1"/>
</dbReference>
<dbReference type="RefSeq" id="WP_119930769.1">
    <property type="nucleotide sequence ID" value="NZ_QZEY01000020.1"/>
</dbReference>
<dbReference type="InterPro" id="IPR036278">
    <property type="entry name" value="Sialidase_sf"/>
</dbReference>
<comment type="caution">
    <text evidence="1">The sequence shown here is derived from an EMBL/GenBank/DDBJ whole genome shotgun (WGS) entry which is preliminary data.</text>
</comment>
<sequence>MADAAYWNNGDQPKVFINWQTFLDQGIPAGWQAGVADAVMNAYTRWMMIAGVDCRPKFWNWTDRTAPADGEILITMNERHFNTTRAASTFTSWRKASIVIHRRNGADLSLWPWVTHNARPGELDMQAVLTHEFGHTFWLEDVADADRTMNGNYDYQRQRFGPYDGDVLALKAIFRDMDRNRVRQFRSLDGGTSWAVQNNQLTSHSLYQTRTCLTPGTTPIGTSGRHVIGWSMPNRVPTWLRGDGVNVFFDGWVAYGGERSHHGPAYASAPDGTLLWAWVHNDRNGTIRLVRSTDGASTFHWVGTPAGAQTGGTPALACTTVNGQRAWVLAWSHLDRGNHGITGDVRASVSFNDGATWSAPVGIGSYAAPWGQFAYKSLAGVAAAAAPDNRVMLAIAWAAPSETSMNLIRSFSCAIDQGSLALRSIGYSGDRTRVQPALAYHQPSDQFVLAFREQNFLTSLRITSKDWAKQDWPSGRQIPSSTTHTGPALGYGPVQRDLLLWYGAE</sequence>
<dbReference type="OrthoDB" id="5188902at2"/>
<dbReference type="GO" id="GO:0008237">
    <property type="term" value="F:metallopeptidase activity"/>
    <property type="evidence" value="ECO:0007669"/>
    <property type="project" value="InterPro"/>
</dbReference>
<evidence type="ECO:0000313" key="2">
    <source>
        <dbReference type="Proteomes" id="UP000265768"/>
    </source>
</evidence>